<protein>
    <submittedName>
        <fullName evidence="2">BRO1 domain-containing protein</fullName>
    </submittedName>
</protein>
<proteinExistence type="predicted"/>
<dbReference type="WBParaSite" id="JU765_v2.g19284.t1">
    <property type="protein sequence ID" value="JU765_v2.g19284.t1"/>
    <property type="gene ID" value="JU765_v2.g19284"/>
</dbReference>
<accession>A0AC34QTV3</accession>
<name>A0AC34QTV3_9BILA</name>
<dbReference type="Proteomes" id="UP000887576">
    <property type="component" value="Unplaced"/>
</dbReference>
<organism evidence="1 2">
    <name type="scientific">Panagrolaimus sp. JU765</name>
    <dbReference type="NCBI Taxonomy" id="591449"/>
    <lineage>
        <taxon>Eukaryota</taxon>
        <taxon>Metazoa</taxon>
        <taxon>Ecdysozoa</taxon>
        <taxon>Nematoda</taxon>
        <taxon>Chromadorea</taxon>
        <taxon>Rhabditida</taxon>
        <taxon>Tylenchina</taxon>
        <taxon>Panagrolaimomorpha</taxon>
        <taxon>Panagrolaimoidea</taxon>
        <taxon>Panagrolaimidae</taxon>
        <taxon>Panagrolaimus</taxon>
    </lineage>
</organism>
<evidence type="ECO:0000313" key="2">
    <source>
        <dbReference type="WBParaSite" id="JU765_v2.g19284.t1"/>
    </source>
</evidence>
<sequence>MVNFLSVPLKKTNEVDLIKPLRGFIESMQLSPELAAEFNEALQELNKLRNKVCTQGLDKTEQSLHLLERYYDQLKAIENKLPITANMNPVAFKWKDAFDKGALFFGKASLTLSDSAFERACVLFNCAAMMSVIAANQPIANDEELKTAASYFQKSAGVFNYLKDNILGMVQQEPTPDLMPDTLAALCSLMLAQAQECVYLKAYKANMKPAALVKVANQGAQLYRDAHSMMTRDVVKGIFDKEWIGTVIAKCKGLEAAANFHAAKISGDEAKIGEQICRLTEAVKLTDQMKSYISPEQFPALHGVQAALTSAQKDNDFIYHERIPDPSTLPPLEKHLLVKPIPVEGYLSPRFKDLFESLVPVSIQNALTAFESRKTEVVNIETGRLREYTQLLNAQLTSLNLPAALDDVTNHEKCPESIRTKSAKVKQSGGSVSIQTKITELPSLYTRNEEILNETERLLKEEKSTDDNLREQFKEKWTRMSSDKLTTPLYQEIGKYRGILQNAYSADNLVRTKFEKNKYGIDLLSKPENELKDAIPGIGNLGGAQNSGTVKELRELVNRTQEIKAEREKLEKAFKDVRFDMSGEFLQSMSGSDVINEEDVSKSKIEELLGPLKTKVSQSIAEQESIMEKVQTLNNKFIQEKSGGSGTTERDNMLKSLATAYDSFLELEGNLKEGMKFYNDLTPILLRLQQRVNDFCFARKTEKDDLMKQVQQNIVSGAGSATKNPPPRPPPPSSTLAPTHDLPSVPAHASVPAPTPSLPQHQPPQYGQNMQQFQNMQPNQWQPYPPQGYYPTYPGYNPHQPYGNYGVPQPYAPPYPQYPPGAAPPTNVQAPYPTGPMPGYPQPPPPQQPPNNTNPFA</sequence>
<evidence type="ECO:0000313" key="1">
    <source>
        <dbReference type="Proteomes" id="UP000887576"/>
    </source>
</evidence>
<reference evidence="2" key="1">
    <citation type="submission" date="2022-11" db="UniProtKB">
        <authorList>
            <consortium name="WormBaseParasite"/>
        </authorList>
    </citation>
    <scope>IDENTIFICATION</scope>
</reference>